<evidence type="ECO:0000313" key="4">
    <source>
        <dbReference type="EnsemblMetazoa" id="CapteP215052"/>
    </source>
</evidence>
<dbReference type="EnsemblMetazoa" id="CapteT215052">
    <property type="protein sequence ID" value="CapteP215052"/>
    <property type="gene ID" value="CapteG215052"/>
</dbReference>
<keyword evidence="2" id="KW-0472">Membrane</keyword>
<accession>R7TFB8</accession>
<evidence type="ECO:0000256" key="2">
    <source>
        <dbReference type="SAM" id="Phobius"/>
    </source>
</evidence>
<proteinExistence type="predicted"/>
<feature type="compositionally biased region" description="Basic and acidic residues" evidence="1">
    <location>
        <begin position="44"/>
        <end position="56"/>
    </location>
</feature>
<feature type="region of interest" description="Disordered" evidence="1">
    <location>
        <begin position="200"/>
        <end position="224"/>
    </location>
</feature>
<sequence>MSKNSNSYKTAFSELLEDLDLRCCFNQCRPSSNRNNQRHNPKRGNLDRPETSREITDYQQVPQEYPPPRHWPRDPPPQCVSQGTQTGGFGERESLQNSISEEDPPNFNETYYRPPPRQYQPRQYERPIHTYVSQPPLQLYEDNIGRRPRTVSNDRVYSSEPAYQSRLNQPDYHQEVYAQEMVRRPEERHEVEYDERYDAEDGGYDTARQGGAAQARKSYWPPTDDGRSKRVTPWCVAVGFIIGLCSFGIPLLLIGAILIFVGDKDSATYEAGIALLIIASLMAIAGIVLVILLYAGFCGKKPNSVFGSKSNRPSNNPGPPYQGQDPRSYRMAVRPSPSSYTQPMRASYVEEEPVQRVHHKGGNYDYQSPKHEDWKDSTRVKESFDDSEEYERESRKRPSGEGKPRRQKNSKVYYDHNPYGKEPRGRSPRRMAIRNQPRPREVERYDDDLPVRYDDRRPREEYRRRPESIERRVVPVRAEIESEEEPPVPTPEEPKPVERKPKKKAKKPRHRSVKLEDPKDEELGGIPASRKKLNNRLGRRRGSNRGQPYPWDKLAQTSPQKRGGKPWRRKKPVTGPLRDRYYWDEDVSTEGEVPPAYEPGTGNAYPWYVDPAEQQKNKKLTAVKKHPIEKKTAWESEHKMPLDRCYNYNDYLRNVLGNVQWPSRNQRKSYPDPPSLQDRPSNRSLDGPVGNGPRSGSPIKRFFTDDIITSSEAPKGTPRKVVDNDDIMRKLC</sequence>
<feature type="transmembrane region" description="Helical" evidence="2">
    <location>
        <begin position="273"/>
        <end position="297"/>
    </location>
</feature>
<feature type="region of interest" description="Disordered" evidence="1">
    <location>
        <begin position="305"/>
        <end position="619"/>
    </location>
</feature>
<feature type="compositionally biased region" description="Basic and acidic residues" evidence="1">
    <location>
        <begin position="368"/>
        <end position="384"/>
    </location>
</feature>
<feature type="compositionally biased region" description="Basic residues" evidence="1">
    <location>
        <begin position="562"/>
        <end position="572"/>
    </location>
</feature>
<name>R7TFB8_CAPTE</name>
<feature type="compositionally biased region" description="Basic and acidic residues" evidence="1">
    <location>
        <begin position="438"/>
        <end position="473"/>
    </location>
</feature>
<organism evidence="3">
    <name type="scientific">Capitella teleta</name>
    <name type="common">Polychaete worm</name>
    <dbReference type="NCBI Taxonomy" id="283909"/>
    <lineage>
        <taxon>Eukaryota</taxon>
        <taxon>Metazoa</taxon>
        <taxon>Spiralia</taxon>
        <taxon>Lophotrochozoa</taxon>
        <taxon>Annelida</taxon>
        <taxon>Polychaeta</taxon>
        <taxon>Sedentaria</taxon>
        <taxon>Scolecida</taxon>
        <taxon>Capitellidae</taxon>
        <taxon>Capitella</taxon>
    </lineage>
</organism>
<feature type="compositionally biased region" description="Basic residues" evidence="1">
    <location>
        <begin position="529"/>
        <end position="543"/>
    </location>
</feature>
<reference evidence="3 5" key="2">
    <citation type="journal article" date="2013" name="Nature">
        <title>Insights into bilaterian evolution from three spiralian genomes.</title>
        <authorList>
            <person name="Simakov O."/>
            <person name="Marletaz F."/>
            <person name="Cho S.J."/>
            <person name="Edsinger-Gonzales E."/>
            <person name="Havlak P."/>
            <person name="Hellsten U."/>
            <person name="Kuo D.H."/>
            <person name="Larsson T."/>
            <person name="Lv J."/>
            <person name="Arendt D."/>
            <person name="Savage R."/>
            <person name="Osoegawa K."/>
            <person name="de Jong P."/>
            <person name="Grimwood J."/>
            <person name="Chapman J.A."/>
            <person name="Shapiro H."/>
            <person name="Aerts A."/>
            <person name="Otillar R.P."/>
            <person name="Terry A.Y."/>
            <person name="Boore J.L."/>
            <person name="Grigoriev I.V."/>
            <person name="Lindberg D.R."/>
            <person name="Seaver E.C."/>
            <person name="Weisblat D.A."/>
            <person name="Putnam N.H."/>
            <person name="Rokhsar D.S."/>
        </authorList>
    </citation>
    <scope>NUCLEOTIDE SEQUENCE</scope>
    <source>
        <strain evidence="3 5">I ESC-2004</strain>
    </source>
</reference>
<feature type="compositionally biased region" description="Basic and acidic residues" evidence="1">
    <location>
        <begin position="720"/>
        <end position="732"/>
    </location>
</feature>
<keyword evidence="2" id="KW-0812">Transmembrane</keyword>
<gene>
    <name evidence="3" type="ORF">CAPTEDRAFT_215052</name>
</gene>
<evidence type="ECO:0000313" key="3">
    <source>
        <dbReference type="EMBL" id="ELT92192.1"/>
    </source>
</evidence>
<dbReference type="EMBL" id="AMQN01002883">
    <property type="status" value="NOT_ANNOTATED_CDS"/>
    <property type="molecule type" value="Genomic_DNA"/>
</dbReference>
<feature type="compositionally biased region" description="Basic residues" evidence="1">
    <location>
        <begin position="500"/>
        <end position="512"/>
    </location>
</feature>
<reference evidence="4" key="3">
    <citation type="submission" date="2015-06" db="UniProtKB">
        <authorList>
            <consortium name="EnsemblMetazoa"/>
        </authorList>
    </citation>
    <scope>IDENTIFICATION</scope>
</reference>
<reference evidence="5" key="1">
    <citation type="submission" date="2012-12" db="EMBL/GenBank/DDBJ databases">
        <authorList>
            <person name="Hellsten U."/>
            <person name="Grimwood J."/>
            <person name="Chapman J.A."/>
            <person name="Shapiro H."/>
            <person name="Aerts A."/>
            <person name="Otillar R.P."/>
            <person name="Terry A.Y."/>
            <person name="Boore J.L."/>
            <person name="Simakov O."/>
            <person name="Marletaz F."/>
            <person name="Cho S.-J."/>
            <person name="Edsinger-Gonzales E."/>
            <person name="Havlak P."/>
            <person name="Kuo D.-H."/>
            <person name="Larsson T."/>
            <person name="Lv J."/>
            <person name="Arendt D."/>
            <person name="Savage R."/>
            <person name="Osoegawa K."/>
            <person name="de Jong P."/>
            <person name="Lindberg D.R."/>
            <person name="Seaver E.C."/>
            <person name="Weisblat D.A."/>
            <person name="Putnam N.H."/>
            <person name="Grigoriev I.V."/>
            <person name="Rokhsar D.S."/>
        </authorList>
    </citation>
    <scope>NUCLEOTIDE SEQUENCE</scope>
    <source>
        <strain evidence="5">I ESC-2004</strain>
    </source>
</reference>
<feature type="compositionally biased region" description="Pro residues" evidence="1">
    <location>
        <begin position="64"/>
        <end position="78"/>
    </location>
</feature>
<dbReference type="AlphaFoldDB" id="R7TFB8"/>
<dbReference type="EMBL" id="KB310235">
    <property type="protein sequence ID" value="ELT92192.1"/>
    <property type="molecule type" value="Genomic_DNA"/>
</dbReference>
<feature type="compositionally biased region" description="Polar residues" evidence="1">
    <location>
        <begin position="305"/>
        <end position="315"/>
    </location>
</feature>
<feature type="compositionally biased region" description="Basic and acidic residues" evidence="1">
    <location>
        <begin position="392"/>
        <end position="404"/>
    </location>
</feature>
<evidence type="ECO:0000313" key="5">
    <source>
        <dbReference type="Proteomes" id="UP000014760"/>
    </source>
</evidence>
<dbReference type="HOGENOM" id="CLU_378680_0_0_1"/>
<keyword evidence="2" id="KW-1133">Transmembrane helix</keyword>
<protein>
    <submittedName>
        <fullName evidence="3 4">Uncharacterized protein</fullName>
    </submittedName>
</protein>
<dbReference type="Proteomes" id="UP000014760">
    <property type="component" value="Unassembled WGS sequence"/>
</dbReference>
<feature type="region of interest" description="Disordered" evidence="1">
    <location>
        <begin position="663"/>
        <end position="732"/>
    </location>
</feature>
<keyword evidence="5" id="KW-1185">Reference proteome</keyword>
<feature type="region of interest" description="Disordered" evidence="1">
    <location>
        <begin position="28"/>
        <end position="118"/>
    </location>
</feature>
<evidence type="ECO:0000256" key="1">
    <source>
        <dbReference type="SAM" id="MobiDB-lite"/>
    </source>
</evidence>
<feature type="transmembrane region" description="Helical" evidence="2">
    <location>
        <begin position="237"/>
        <end position="261"/>
    </location>
</feature>